<evidence type="ECO:0000313" key="2">
    <source>
        <dbReference type="EMBL" id="NEZ58091.1"/>
    </source>
</evidence>
<dbReference type="InterPro" id="IPR026634">
    <property type="entry name" value="TPST-like"/>
</dbReference>
<dbReference type="EMBL" id="QXHD01000004">
    <property type="protein sequence ID" value="NEZ58091.1"/>
    <property type="molecule type" value="Genomic_DNA"/>
</dbReference>
<protein>
    <submittedName>
        <fullName evidence="2">Sulfotransferase</fullName>
    </submittedName>
</protein>
<dbReference type="Pfam" id="PF13469">
    <property type="entry name" value="Sulfotransfer_3"/>
    <property type="match status" value="1"/>
</dbReference>
<proteinExistence type="predicted"/>
<evidence type="ECO:0000256" key="1">
    <source>
        <dbReference type="ARBA" id="ARBA00022679"/>
    </source>
</evidence>
<name>A0A6M0RQV6_9CYAN</name>
<dbReference type="Proteomes" id="UP000481033">
    <property type="component" value="Unassembled WGS sequence"/>
</dbReference>
<dbReference type="SUPFAM" id="SSF52540">
    <property type="entry name" value="P-loop containing nucleoside triphosphate hydrolases"/>
    <property type="match status" value="1"/>
</dbReference>
<comment type="caution">
    <text evidence="2">The sequence shown here is derived from an EMBL/GenBank/DDBJ whole genome shotgun (WGS) entry which is preliminary data.</text>
</comment>
<sequence>MSILMIGTQRSGSNLMRLMLNQIPMIEAPHPPHILQRLMPLMSAYEDLSDASTFAQLVDDVCRLIELNPVPWEGVVLDRQDITNRCTQNSLVAVFSAVYDVLAETRGAETWCCKSLANVHYVPEINEYLPKAKYLYLYRDGRDVAVSFKKAVIGQKHFYHIAQDWAKAQRAALKMREKFDENQFFSISYESLTGSPEESLKALCKFLEVEYSPSMMSFHESSEAKNTASSSSLWNNVTKPIMNQNTKKFLTQASEEDVKIFELVAGDVLDALGYERTQTSPNDVATFSAEEIAQFDAENQRLKAERKETMDAEDLGRRERQAALLQAIKDRRPLTTVS</sequence>
<dbReference type="Gene3D" id="3.40.50.300">
    <property type="entry name" value="P-loop containing nucleotide triphosphate hydrolases"/>
    <property type="match status" value="1"/>
</dbReference>
<dbReference type="PANTHER" id="PTHR12788">
    <property type="entry name" value="PROTEIN-TYROSINE SULFOTRANSFERASE 2"/>
    <property type="match status" value="1"/>
</dbReference>
<dbReference type="InterPro" id="IPR027417">
    <property type="entry name" value="P-loop_NTPase"/>
</dbReference>
<gene>
    <name evidence="2" type="ORF">DXZ20_21070</name>
</gene>
<evidence type="ECO:0000313" key="3">
    <source>
        <dbReference type="Proteomes" id="UP000481033"/>
    </source>
</evidence>
<organism evidence="2 3">
    <name type="scientific">Adonisia turfae CCMR0081</name>
    <dbReference type="NCBI Taxonomy" id="2292702"/>
    <lineage>
        <taxon>Bacteria</taxon>
        <taxon>Bacillati</taxon>
        <taxon>Cyanobacteriota</taxon>
        <taxon>Adonisia</taxon>
        <taxon>Adonisia turfae</taxon>
    </lineage>
</organism>
<dbReference type="PANTHER" id="PTHR12788:SF10">
    <property type="entry name" value="PROTEIN-TYROSINE SULFOTRANSFERASE"/>
    <property type="match status" value="1"/>
</dbReference>
<dbReference type="GO" id="GO:0008476">
    <property type="term" value="F:protein-tyrosine sulfotransferase activity"/>
    <property type="evidence" value="ECO:0007669"/>
    <property type="project" value="InterPro"/>
</dbReference>
<keyword evidence="3" id="KW-1185">Reference proteome</keyword>
<dbReference type="RefSeq" id="WP_163700381.1">
    <property type="nucleotide sequence ID" value="NZ_QXHD01000004.1"/>
</dbReference>
<dbReference type="AlphaFoldDB" id="A0A6M0RQV6"/>
<keyword evidence="1 2" id="KW-0808">Transferase</keyword>
<accession>A0A6M0RQV6</accession>
<reference evidence="2 3" key="1">
    <citation type="journal article" date="2020" name="Microb. Ecol.">
        <title>Ecogenomics of the Marine Benthic Filamentous Cyanobacterium Adonisia.</title>
        <authorList>
            <person name="Walter J.M."/>
            <person name="Coutinho F.H."/>
            <person name="Leomil L."/>
            <person name="Hargreaves P.I."/>
            <person name="Campeao M.E."/>
            <person name="Vieira V.V."/>
            <person name="Silva B.S."/>
            <person name="Fistarol G.O."/>
            <person name="Salomon P.S."/>
            <person name="Sawabe T."/>
            <person name="Mino S."/>
            <person name="Hosokawa M."/>
            <person name="Miyashita H."/>
            <person name="Maruyama F."/>
            <person name="van Verk M.C."/>
            <person name="Dutilh B.E."/>
            <person name="Thompson C.C."/>
            <person name="Thompson F.L."/>
        </authorList>
    </citation>
    <scope>NUCLEOTIDE SEQUENCE [LARGE SCALE GENOMIC DNA]</scope>
    <source>
        <strain evidence="2 3">CCMR0081</strain>
    </source>
</reference>